<evidence type="ECO:0000313" key="4">
    <source>
        <dbReference type="EMBL" id="GMG19623.1"/>
    </source>
</evidence>
<evidence type="ECO:0000313" key="5">
    <source>
        <dbReference type="Proteomes" id="UP001165063"/>
    </source>
</evidence>
<keyword evidence="5" id="KW-1185">Reference proteome</keyword>
<dbReference type="GO" id="GO:0005829">
    <property type="term" value="C:cytosol"/>
    <property type="evidence" value="ECO:0007669"/>
    <property type="project" value="GOC"/>
</dbReference>
<gene>
    <name evidence="4" type="ORF">Amon01_000060900</name>
</gene>
<dbReference type="GO" id="GO:0008104">
    <property type="term" value="P:intracellular protein localization"/>
    <property type="evidence" value="ECO:0007669"/>
    <property type="project" value="TreeGrafter"/>
</dbReference>
<dbReference type="GO" id="GO:0005794">
    <property type="term" value="C:Golgi apparatus"/>
    <property type="evidence" value="ECO:0007669"/>
    <property type="project" value="TreeGrafter"/>
</dbReference>
<reference evidence="4" key="1">
    <citation type="submission" date="2023-04" db="EMBL/GenBank/DDBJ databases">
        <title>Ambrosiozyma monospora NBRC 1965.</title>
        <authorList>
            <person name="Ichikawa N."/>
            <person name="Sato H."/>
            <person name="Tonouchi N."/>
        </authorList>
    </citation>
    <scope>NUCLEOTIDE SEQUENCE</scope>
    <source>
        <strain evidence="4">NBRC 1965</strain>
    </source>
</reference>
<dbReference type="GO" id="GO:0006897">
    <property type="term" value="P:endocytosis"/>
    <property type="evidence" value="ECO:0007669"/>
    <property type="project" value="TreeGrafter"/>
</dbReference>
<dbReference type="Gene3D" id="1.25.10.10">
    <property type="entry name" value="Leucine-rich Repeat Variant"/>
    <property type="match status" value="1"/>
</dbReference>
<evidence type="ECO:0000256" key="1">
    <source>
        <dbReference type="ARBA" id="ARBA00008304"/>
    </source>
</evidence>
<comment type="similarity">
    <text evidence="1">Belongs to the HEATR5 family.</text>
</comment>
<comment type="caution">
    <text evidence="4">The sequence shown here is derived from an EMBL/GenBank/DDBJ whole genome shotgun (WGS) entry which is preliminary data.</text>
</comment>
<accession>A0A9W6YR11</accession>
<organism evidence="4 5">
    <name type="scientific">Ambrosiozyma monospora</name>
    <name type="common">Yeast</name>
    <name type="synonym">Endomycopsis monosporus</name>
    <dbReference type="NCBI Taxonomy" id="43982"/>
    <lineage>
        <taxon>Eukaryota</taxon>
        <taxon>Fungi</taxon>
        <taxon>Dikarya</taxon>
        <taxon>Ascomycota</taxon>
        <taxon>Saccharomycotina</taxon>
        <taxon>Pichiomycetes</taxon>
        <taxon>Pichiales</taxon>
        <taxon>Pichiaceae</taxon>
        <taxon>Ambrosiozyma</taxon>
    </lineage>
</organism>
<dbReference type="InterPro" id="IPR046837">
    <property type="entry name" value="Laa1/Sip1/HEATR5-like_HEAT"/>
</dbReference>
<feature type="compositionally biased region" description="Polar residues" evidence="2">
    <location>
        <begin position="1475"/>
        <end position="1495"/>
    </location>
</feature>
<feature type="region of interest" description="Disordered" evidence="2">
    <location>
        <begin position="1475"/>
        <end position="1504"/>
    </location>
</feature>
<sequence>MSELARDSLLYSKFRPQVLKVNEADNATSVQTAYYTYLSNFYLQLEKSQETISKDDLTFALEQLDELFEYIVSTFKEIPEVYHLSVEINKLFAKNYVFVLSLMLKTTHEKFSIKLIDITNKLNDIIIPDVKKISMRSNWYFSIKHLAVVFLQYIFTKFSGFLNSFKTPLLTAIYKYLMKCHDNYNSSIENSIFKANYFTDMTMLVDIILSGDNSSNTLDIKTFTRLMKLSRAIVTRSSDGDYIYPLLSITHSRNFLVTLLKSDRYISTITTKKSVNNIHHYLSTISPYILDIISDMNTSSKKLRMSLSKNLSDLLVFNCIVYGANMDQDEKALEYAISVVMHNYMKESSTIEMKTGLLESLIQLIATLNLYYQTSSVSTKYINGVTFASLRVFSILNTVFHYVFGVGEITVPLKTSSKETPPIVVDENTNLVTASKILRHMEIFYSFLIREVDSDINELILLGQLVSQGATDATGMKLQSLQAIATSATQRVDNQWYILSLFKFLQLLITSLNEYVTTQHEFNSTSHEDFITQLTNKLVQLSKHNEFRIRVVSTETLIMILKIKPELSYGILNDALETITTSLDSNSTDMSFRFSEHHGLSFLISSILTYCPKSSISTDFVLRLFTVVNNFLKRFNSSLITTNLFASTGGIISNVNYEKQLVSWIMMTGLFNYATDKTGMTNSNFFLMESSQFLTIWKTLLAHSIPSNFVEFGRPDSSGHLNIKNLKEIMKLLEIKNHAVSCLLGYINYLSSTKTVVAVHGQDASSLLTPDIAKQLNHIVNKSFTFIVNLKGQIKTVGIIPPSLDVAIKVNKLRIYESFLKLVPFLNLKNDLNSTLLIEVVNNFSDMYLFTHVEEQPEKSSGKKKETPAIITDRNVYQFGDGLNYGLTSKICQHKVDELMIKTHQLLETEKTSKDSIYDIDILPMHTFLSIESPYVKSHLSPVTVFDLELEALTFETIPHSLLNDHLLYLFKGSGDLGYTDNKKYPVNNITMTIDVSIEIFAISFVYLSVKVQQSIIETMRSSMFYKSKENKETTSTLIAETLRRRAIMINSAVAIHGALSFINNHNASTNNTQSKLKISKTIALLLIETVKKMDTSDEYIAALNAESVGLCCSLVDEAREEVLANQVSIFIKSIIDTPEPYVRAFDIQVLAKIAQYSNLMNTAAIVNVFFALIVDPHPVVHASAIDALSIFVASQSQVELNPGLITKILTAAQNSFIKDDFGVNSPIIAASNMNYSPRLNSDLFLVKLLRTVVNAAGPLISTWSAGHRLIIRNLLSALMNNVTNDFDLISRELVKIIEELEVFDKTFVPLKRCGGFIKFMLINNFRVGIYKSSLKSLPLSDDDNDNTAEIYPCTTSDINWNLALNAFNQLLKLDTSAHSELVDDSMMNILWIALEHDPDSEAVKTLFTGMIDLSVQQHRDDRFQWFQVLSDLFTIPKLELYQELLKVYKKRINNGGMFFNATLLSKTPNPAISRTSITLSRKNTTTGSHTNSPLNDDEAGTLHGDDDALNGGGSIVPISKAAPDASSEENKVDFEKDMVQVTVLENEPTTWRFKLVVIELLIHFLLYAESDSKIKLYLSKKLPDLIRITFACSTSNLVTLRVASLKLLDKIVDIFGDMKDPLAPNVSILDQQQAQIVTALIPAFSKDSTVDLAGEALVLASKLIGGKIIHVSKMHRVVKILASALEDFAVWNGNATDNKLNPSAKILKIGEMSIHTKKAESKTKLYILQAWALIKIHASKDDEELQQLLDHYIKILVPLWLHSLRDFAMVKYGGDFMTNNADELDLASYEPFWIEIFEVTGTMVEEDPDILIELLGEDAANFFFVLFGQAIEYLIRSSSKASHSSVCERDVKVIDSLKKTLKMDLGLDVLFKDGVFAEFIDLLDRLIMVSGSEFKIQIIELSRNVFEGYFNSKHTEGKSPEEIHSDVDKLFELLRINLAAVTKILPFIKDKDVNRDKLSQITPGDLTMIKKSYDSILEMTTYLPDVIKVDLYTCILYSFTLIYELGNADLIGVLLPTLKKTVSSLGAIDESNKNLLVFYSTIKQFFRPSDGNALLTIFIIITTLKNLTLDEKECDEIADYLLFGLTSQESNMVAISTQTLRSLIQSKEGSDGLILIKLIPKLIDLLVTNTEKLEEPRAVLGILISLTKSFEKEEDVVNSFKLTLPVMLWLDEYTKGKYTGYLHSKVLELIQFSPFAFKGYIDGNCTSQQAAEIQALVRYNPREDSAEADSSSGAQSHIQLKTFG</sequence>
<feature type="domain" description="LAA1-like C-terminal TPR repeats" evidence="3">
    <location>
        <begin position="2072"/>
        <end position="2230"/>
    </location>
</feature>
<evidence type="ECO:0000256" key="2">
    <source>
        <dbReference type="SAM" id="MobiDB-lite"/>
    </source>
</evidence>
<dbReference type="PANTHER" id="PTHR21663:SF0">
    <property type="entry name" value="HEAT REPEAT-CONTAINING PROTEIN 5B"/>
    <property type="match status" value="1"/>
</dbReference>
<name>A0A9W6YR11_AMBMO</name>
<proteinExistence type="inferred from homology"/>
<dbReference type="InterPro" id="IPR057981">
    <property type="entry name" value="TPR_LAA1-like_C"/>
</dbReference>
<dbReference type="GO" id="GO:0016020">
    <property type="term" value="C:membrane"/>
    <property type="evidence" value="ECO:0007669"/>
    <property type="project" value="TreeGrafter"/>
</dbReference>
<dbReference type="Pfam" id="PF20210">
    <property type="entry name" value="Laa1_Sip1_HTR5"/>
    <property type="match status" value="1"/>
</dbReference>
<dbReference type="InterPro" id="IPR016024">
    <property type="entry name" value="ARM-type_fold"/>
</dbReference>
<dbReference type="InterPro" id="IPR011989">
    <property type="entry name" value="ARM-like"/>
</dbReference>
<dbReference type="GO" id="GO:0042147">
    <property type="term" value="P:retrograde transport, endosome to Golgi"/>
    <property type="evidence" value="ECO:0007669"/>
    <property type="project" value="TreeGrafter"/>
</dbReference>
<dbReference type="Proteomes" id="UP001165063">
    <property type="component" value="Unassembled WGS sequence"/>
</dbReference>
<dbReference type="PANTHER" id="PTHR21663">
    <property type="entry name" value="HYPOTHETICAL HEAT DOMAIN-CONTAINING"/>
    <property type="match status" value="1"/>
</dbReference>
<dbReference type="OrthoDB" id="192608at2759"/>
<evidence type="ECO:0000259" key="3">
    <source>
        <dbReference type="Pfam" id="PF25808"/>
    </source>
</evidence>
<dbReference type="InterPro" id="IPR040108">
    <property type="entry name" value="Laa1/Sip1/HEATR5"/>
</dbReference>
<protein>
    <submittedName>
        <fullName evidence="4">Unnamed protein product</fullName>
    </submittedName>
</protein>
<dbReference type="Pfam" id="PF25808">
    <property type="entry name" value="TPR_LAA1_C"/>
    <property type="match status" value="1"/>
</dbReference>
<dbReference type="SUPFAM" id="SSF48371">
    <property type="entry name" value="ARM repeat"/>
    <property type="match status" value="2"/>
</dbReference>
<dbReference type="GO" id="GO:0030139">
    <property type="term" value="C:endocytic vesicle"/>
    <property type="evidence" value="ECO:0007669"/>
    <property type="project" value="TreeGrafter"/>
</dbReference>
<dbReference type="EMBL" id="BSXU01000167">
    <property type="protein sequence ID" value="GMG19623.1"/>
    <property type="molecule type" value="Genomic_DNA"/>
</dbReference>